<dbReference type="InterPro" id="IPR017972">
    <property type="entry name" value="Cyt_P450_CS"/>
</dbReference>
<dbReference type="EMBL" id="AM746676">
    <property type="protein sequence ID" value="CAN94286.1"/>
    <property type="molecule type" value="Genomic_DNA"/>
</dbReference>
<dbReference type="GO" id="GO:0004497">
    <property type="term" value="F:monooxygenase activity"/>
    <property type="evidence" value="ECO:0007669"/>
    <property type="project" value="InterPro"/>
</dbReference>
<evidence type="ECO:0000313" key="2">
    <source>
        <dbReference type="Proteomes" id="UP000002139"/>
    </source>
</evidence>
<dbReference type="SUPFAM" id="SSF48264">
    <property type="entry name" value="Cytochrome P450"/>
    <property type="match status" value="1"/>
</dbReference>
<dbReference type="GO" id="GO:0016705">
    <property type="term" value="F:oxidoreductase activity, acting on paired donors, with incorporation or reduction of molecular oxygen"/>
    <property type="evidence" value="ECO:0007669"/>
    <property type="project" value="InterPro"/>
</dbReference>
<dbReference type="InterPro" id="IPR036396">
    <property type="entry name" value="Cyt_P450_sf"/>
</dbReference>
<keyword evidence="2" id="KW-1185">Reference proteome</keyword>
<dbReference type="Proteomes" id="UP000002139">
    <property type="component" value="Chromosome"/>
</dbReference>
<dbReference type="GO" id="GO:0020037">
    <property type="term" value="F:heme binding"/>
    <property type="evidence" value="ECO:0007669"/>
    <property type="project" value="InterPro"/>
</dbReference>
<dbReference type="GO" id="GO:0005506">
    <property type="term" value="F:iron ion binding"/>
    <property type="evidence" value="ECO:0007669"/>
    <property type="project" value="InterPro"/>
</dbReference>
<protein>
    <recommendedName>
        <fullName evidence="3">Cytochrome P450</fullName>
    </recommendedName>
</protein>
<evidence type="ECO:0000313" key="1">
    <source>
        <dbReference type="EMBL" id="CAN94286.1"/>
    </source>
</evidence>
<gene>
    <name evidence="1" type="ordered locus">sce4123</name>
</gene>
<dbReference type="HOGENOM" id="CLU_2773709_0_0_7"/>
<reference evidence="1 2" key="1">
    <citation type="journal article" date="2007" name="Nat. Biotechnol.">
        <title>Complete genome sequence of the myxobacterium Sorangium cellulosum.</title>
        <authorList>
            <person name="Schneiker S."/>
            <person name="Perlova O."/>
            <person name="Kaiser O."/>
            <person name="Gerth K."/>
            <person name="Alici A."/>
            <person name="Altmeyer M.O."/>
            <person name="Bartels D."/>
            <person name="Bekel T."/>
            <person name="Beyer S."/>
            <person name="Bode E."/>
            <person name="Bode H.B."/>
            <person name="Bolten C.J."/>
            <person name="Choudhuri J.V."/>
            <person name="Doss S."/>
            <person name="Elnakady Y.A."/>
            <person name="Frank B."/>
            <person name="Gaigalat L."/>
            <person name="Goesmann A."/>
            <person name="Groeger C."/>
            <person name="Gross F."/>
            <person name="Jelsbak L."/>
            <person name="Jelsbak L."/>
            <person name="Kalinowski J."/>
            <person name="Kegler C."/>
            <person name="Knauber T."/>
            <person name="Konietzny S."/>
            <person name="Kopp M."/>
            <person name="Krause L."/>
            <person name="Krug D."/>
            <person name="Linke B."/>
            <person name="Mahmud T."/>
            <person name="Martinez-Arias R."/>
            <person name="McHardy A.C."/>
            <person name="Merai M."/>
            <person name="Meyer F."/>
            <person name="Mormann S."/>
            <person name="Munoz-Dorado J."/>
            <person name="Perez J."/>
            <person name="Pradella S."/>
            <person name="Rachid S."/>
            <person name="Raddatz G."/>
            <person name="Rosenau F."/>
            <person name="Rueckert C."/>
            <person name="Sasse F."/>
            <person name="Scharfe M."/>
            <person name="Schuster S.C."/>
            <person name="Suen G."/>
            <person name="Treuner-Lange A."/>
            <person name="Velicer G.J."/>
            <person name="Vorholter F.-J."/>
            <person name="Weissman K.J."/>
            <person name="Welch R.D."/>
            <person name="Wenzel S.C."/>
            <person name="Whitworth D.E."/>
            <person name="Wilhelm S."/>
            <person name="Wittmann C."/>
            <person name="Bloecker H."/>
            <person name="Puehler A."/>
            <person name="Mueller R."/>
        </authorList>
    </citation>
    <scope>NUCLEOTIDE SEQUENCE [LARGE SCALE GENOMIC DNA]</scope>
    <source>
        <strain evidence="2">So ce56</strain>
    </source>
</reference>
<dbReference type="KEGG" id="scl:sce4123"/>
<proteinExistence type="predicted"/>
<sequence>MKTDAFQSPAVKERRSGAFGLGHHLCPGRTPAYTRLGIPFTVLLRDFRIGAVLPLRRQGRSAAAAVSSA</sequence>
<dbReference type="AlphaFoldDB" id="A9EW44"/>
<evidence type="ECO:0008006" key="3">
    <source>
        <dbReference type="Google" id="ProtNLM"/>
    </source>
</evidence>
<accession>A9EW44</accession>
<dbReference type="PROSITE" id="PS00086">
    <property type="entry name" value="CYTOCHROME_P450"/>
    <property type="match status" value="1"/>
</dbReference>
<name>A9EW44_SORC5</name>
<organism evidence="1 2">
    <name type="scientific">Sorangium cellulosum (strain So ce56)</name>
    <name type="common">Polyangium cellulosum (strain So ce56)</name>
    <dbReference type="NCBI Taxonomy" id="448385"/>
    <lineage>
        <taxon>Bacteria</taxon>
        <taxon>Pseudomonadati</taxon>
        <taxon>Myxococcota</taxon>
        <taxon>Polyangia</taxon>
        <taxon>Polyangiales</taxon>
        <taxon>Polyangiaceae</taxon>
        <taxon>Sorangium</taxon>
    </lineage>
</organism>